<dbReference type="Gene3D" id="3.40.50.2000">
    <property type="entry name" value="Glycogen Phosphorylase B"/>
    <property type="match status" value="2"/>
</dbReference>
<dbReference type="PANTHER" id="PTHR46401:SF2">
    <property type="entry name" value="GLYCOSYLTRANSFERASE WBBK-RELATED"/>
    <property type="match status" value="1"/>
</dbReference>
<dbReference type="PANTHER" id="PTHR46401">
    <property type="entry name" value="GLYCOSYLTRANSFERASE WBBK-RELATED"/>
    <property type="match status" value="1"/>
</dbReference>
<dbReference type="Proteomes" id="UP001225316">
    <property type="component" value="Unassembled WGS sequence"/>
</dbReference>
<dbReference type="Pfam" id="PF13439">
    <property type="entry name" value="Glyco_transf_4"/>
    <property type="match status" value="1"/>
</dbReference>
<proteinExistence type="predicted"/>
<evidence type="ECO:0000259" key="2">
    <source>
        <dbReference type="Pfam" id="PF00534"/>
    </source>
</evidence>
<dbReference type="RefSeq" id="WP_308949078.1">
    <property type="nucleotide sequence ID" value="NZ_JARXHW010000008.1"/>
</dbReference>
<dbReference type="Pfam" id="PF00534">
    <property type="entry name" value="Glycos_transf_1"/>
    <property type="match status" value="1"/>
</dbReference>
<dbReference type="InterPro" id="IPR028098">
    <property type="entry name" value="Glyco_trans_4-like_N"/>
</dbReference>
<organism evidence="4 5">
    <name type="scientific">Thalassobacterium maritimum</name>
    <dbReference type="NCBI Taxonomy" id="3041265"/>
    <lineage>
        <taxon>Bacteria</taxon>
        <taxon>Pseudomonadati</taxon>
        <taxon>Verrucomicrobiota</taxon>
        <taxon>Opitutia</taxon>
        <taxon>Puniceicoccales</taxon>
        <taxon>Coraliomargaritaceae</taxon>
        <taxon>Thalassobacterium</taxon>
    </lineage>
</organism>
<accession>A0ABU1AS24</accession>
<name>A0ABU1AS24_9BACT</name>
<dbReference type="SUPFAM" id="SSF53756">
    <property type="entry name" value="UDP-Glycosyltransferase/glycogen phosphorylase"/>
    <property type="match status" value="1"/>
</dbReference>
<feature type="domain" description="Glycosyltransferase subfamily 4-like N-terminal" evidence="3">
    <location>
        <begin position="19"/>
        <end position="177"/>
    </location>
</feature>
<sequence>MSQRIKILLSAGMIQSGLSGVGRYVVELANRMRSFDTIDLHIAGFDADRALFPDFDDAHWLSIPASATSGVKNVLWHQVKLPRLLRQHGYDLLHIPSYRRIVACPKIPQLVTIHDCAPFRLRDKYGLLRGLFGRQLSPWLARRCNAVISVSHFTKQDLVKFYKLPSEQIEVVHNGLSRDVYCPQQIEDLRTFRAKHGLEQPYLIYVSRLEHPGKNHVRLIEAYEDFRDNTEQAIQLVLGGAPWHGAEVIQKRVADSPYAKDILLPGFMEEAELPLWYAGAEALVFPSLIEGFGLPVVEALACGVRVVSSDSGSLPEVGGEAAIYFDPESVSGMTGALEMLYSESSEQIQQRIERGLKHASLFDWDIAAKLTCQRYRDTLKVKNPA</sequence>
<evidence type="ECO:0000256" key="1">
    <source>
        <dbReference type="ARBA" id="ARBA00022679"/>
    </source>
</evidence>
<dbReference type="EMBL" id="JARXHW010000008">
    <property type="protein sequence ID" value="MDQ8206940.1"/>
    <property type="molecule type" value="Genomic_DNA"/>
</dbReference>
<dbReference type="InterPro" id="IPR001296">
    <property type="entry name" value="Glyco_trans_1"/>
</dbReference>
<evidence type="ECO:0000313" key="5">
    <source>
        <dbReference type="Proteomes" id="UP001225316"/>
    </source>
</evidence>
<gene>
    <name evidence="4" type="ORF">QEH52_05430</name>
</gene>
<reference evidence="4 5" key="1">
    <citation type="submission" date="2023-04" db="EMBL/GenBank/DDBJ databases">
        <title>A novel bacteria isolated from coastal sediment.</title>
        <authorList>
            <person name="Liu X.-J."/>
            <person name="Du Z.-J."/>
        </authorList>
    </citation>
    <scope>NUCLEOTIDE SEQUENCE [LARGE SCALE GENOMIC DNA]</scope>
    <source>
        <strain evidence="4 5">SDUM461003</strain>
    </source>
</reference>
<evidence type="ECO:0000313" key="4">
    <source>
        <dbReference type="EMBL" id="MDQ8206940.1"/>
    </source>
</evidence>
<dbReference type="CDD" id="cd03809">
    <property type="entry name" value="GT4_MtfB-like"/>
    <property type="match status" value="1"/>
</dbReference>
<evidence type="ECO:0000259" key="3">
    <source>
        <dbReference type="Pfam" id="PF13439"/>
    </source>
</evidence>
<feature type="domain" description="Glycosyl transferase family 1" evidence="2">
    <location>
        <begin position="192"/>
        <end position="349"/>
    </location>
</feature>
<comment type="caution">
    <text evidence="4">The sequence shown here is derived from an EMBL/GenBank/DDBJ whole genome shotgun (WGS) entry which is preliminary data.</text>
</comment>
<keyword evidence="5" id="KW-1185">Reference proteome</keyword>
<keyword evidence="1" id="KW-0808">Transferase</keyword>
<protein>
    <submittedName>
        <fullName evidence="4">Glycosyltransferase family 1 protein</fullName>
    </submittedName>
</protein>